<sequence length="234" mass="25390">MVVETRGGGKRKDNPTKEETRRVKFAKTTAVASDNIEKTTTENTRETSEDSREIMAEKTSENSREITAEKTNEDSREITAGTETSEVALETAPTTVNKCPAGPSPLAPLATQAIGTHSGDEENDDENEVSKEGNGGGEEKDDENESSEEGNGDEEGKDDENEGSEEERDDDNEGSEEENGEGEELANGDRATNENENPPESEVRNCHLGILGELGYNLDITCSKIGYNLGKNWI</sequence>
<evidence type="ECO:0000313" key="2">
    <source>
        <dbReference type="EMBL" id="CAH8362560.1"/>
    </source>
</evidence>
<feature type="region of interest" description="Disordered" evidence="1">
    <location>
        <begin position="1"/>
        <end position="22"/>
    </location>
</feature>
<name>A0ABC8KUQ9_ERUVS</name>
<keyword evidence="3" id="KW-1185">Reference proteome</keyword>
<dbReference type="EMBL" id="CAKOAT010335154">
    <property type="protein sequence ID" value="CAH8362560.1"/>
    <property type="molecule type" value="Genomic_DNA"/>
</dbReference>
<dbReference type="AlphaFoldDB" id="A0ABC8KUQ9"/>
<evidence type="ECO:0000313" key="3">
    <source>
        <dbReference type="Proteomes" id="UP001642260"/>
    </source>
</evidence>
<feature type="compositionally biased region" description="Acidic residues" evidence="1">
    <location>
        <begin position="139"/>
        <end position="186"/>
    </location>
</feature>
<feature type="compositionally biased region" description="Basic and acidic residues" evidence="1">
    <location>
        <begin position="38"/>
        <end position="77"/>
    </location>
</feature>
<protein>
    <submittedName>
        <fullName evidence="2">Uncharacterized protein</fullName>
    </submittedName>
</protein>
<dbReference type="Proteomes" id="UP001642260">
    <property type="component" value="Unassembled WGS sequence"/>
</dbReference>
<proteinExistence type="predicted"/>
<accession>A0ABC8KUQ9</accession>
<evidence type="ECO:0000256" key="1">
    <source>
        <dbReference type="SAM" id="MobiDB-lite"/>
    </source>
</evidence>
<reference evidence="2 3" key="1">
    <citation type="submission" date="2022-03" db="EMBL/GenBank/DDBJ databases">
        <authorList>
            <person name="Macdonald S."/>
            <person name="Ahmed S."/>
            <person name="Newling K."/>
        </authorList>
    </citation>
    <scope>NUCLEOTIDE SEQUENCE [LARGE SCALE GENOMIC DNA]</scope>
</reference>
<feature type="compositionally biased region" description="Basic and acidic residues" evidence="1">
    <location>
        <begin position="10"/>
        <end position="22"/>
    </location>
</feature>
<feature type="region of interest" description="Disordered" evidence="1">
    <location>
        <begin position="38"/>
        <end position="203"/>
    </location>
</feature>
<organism evidence="2 3">
    <name type="scientific">Eruca vesicaria subsp. sativa</name>
    <name type="common">Garden rocket</name>
    <name type="synonym">Eruca sativa</name>
    <dbReference type="NCBI Taxonomy" id="29727"/>
    <lineage>
        <taxon>Eukaryota</taxon>
        <taxon>Viridiplantae</taxon>
        <taxon>Streptophyta</taxon>
        <taxon>Embryophyta</taxon>
        <taxon>Tracheophyta</taxon>
        <taxon>Spermatophyta</taxon>
        <taxon>Magnoliopsida</taxon>
        <taxon>eudicotyledons</taxon>
        <taxon>Gunneridae</taxon>
        <taxon>Pentapetalae</taxon>
        <taxon>rosids</taxon>
        <taxon>malvids</taxon>
        <taxon>Brassicales</taxon>
        <taxon>Brassicaceae</taxon>
        <taxon>Brassiceae</taxon>
        <taxon>Eruca</taxon>
    </lineage>
</organism>
<comment type="caution">
    <text evidence="2">The sequence shown here is derived from an EMBL/GenBank/DDBJ whole genome shotgun (WGS) entry which is preliminary data.</text>
</comment>
<gene>
    <name evidence="2" type="ORF">ERUC_LOCUS28316</name>
</gene>